<evidence type="ECO:0000256" key="1">
    <source>
        <dbReference type="SAM" id="MobiDB-lite"/>
    </source>
</evidence>
<evidence type="ECO:0000313" key="2">
    <source>
        <dbReference type="EMBL" id="BDZ59930.1"/>
    </source>
</evidence>
<sequence>MTQQNDASTETEPQEMPQPAEATDTPEAAEPRESAAPTEPVESTASSDAAAGDEADESSAADEDDQTEDDQTAAAASERGEGGPSSRKEHLEREGEVAADFLETLLDIADLDGDLDVDIEGDRAAVAIVDSDEGACRAGWSARAVPCSRPCRS</sequence>
<gene>
    <name evidence="2" type="ORF">GCM10025872_35870</name>
</gene>
<proteinExistence type="predicted"/>
<reference evidence="2" key="1">
    <citation type="journal article" date="2014" name="Int. J. Syst. Evol. Microbiol.">
        <title>Complete genome of a new Firmicutes species belonging to the dominant human colonic microbiota ('Ruminococcus bicirculans') reveals two chromosomes and a selective capacity to utilize plant glucans.</title>
        <authorList>
            <consortium name="NISC Comparative Sequencing Program"/>
            <person name="Wegmann U."/>
            <person name="Louis P."/>
            <person name="Goesmann A."/>
            <person name="Henrissat B."/>
            <person name="Duncan S.H."/>
            <person name="Flint H.J."/>
        </authorList>
    </citation>
    <scope>NUCLEOTIDE SEQUENCE</scope>
    <source>
        <strain evidence="2">NBRC 110608</strain>
    </source>
</reference>
<reference evidence="2" key="2">
    <citation type="submission" date="2023-02" db="EMBL/GenBank/DDBJ databases">
        <authorList>
            <person name="Sun Q."/>
            <person name="Mori K."/>
        </authorList>
    </citation>
    <scope>NUCLEOTIDE SEQUENCE</scope>
    <source>
        <strain evidence="2">NBRC 110608</strain>
    </source>
</reference>
<dbReference type="EMBL" id="AP027735">
    <property type="protein sequence ID" value="BDZ59930.1"/>
    <property type="molecule type" value="Genomic_DNA"/>
</dbReference>
<feature type="compositionally biased region" description="Low complexity" evidence="1">
    <location>
        <begin position="17"/>
        <end position="50"/>
    </location>
</feature>
<accession>A0ABM8HFX2</accession>
<feature type="region of interest" description="Disordered" evidence="1">
    <location>
        <begin position="1"/>
        <end position="95"/>
    </location>
</feature>
<organism evidence="2">
    <name type="scientific">Barrientosiimonas endolithica</name>
    <dbReference type="NCBI Taxonomy" id="1535208"/>
    <lineage>
        <taxon>Bacteria</taxon>
        <taxon>Bacillati</taxon>
        <taxon>Actinomycetota</taxon>
        <taxon>Actinomycetes</taxon>
        <taxon>Micrococcales</taxon>
        <taxon>Dermacoccaceae</taxon>
        <taxon>Barrientosiimonas</taxon>
    </lineage>
</organism>
<feature type="compositionally biased region" description="Polar residues" evidence="1">
    <location>
        <begin position="1"/>
        <end position="11"/>
    </location>
</feature>
<dbReference type="RefSeq" id="WP_433997023.1">
    <property type="nucleotide sequence ID" value="NZ_AP027735.1"/>
</dbReference>
<name>A0ABM8HFX2_9MICO</name>
<feature type="compositionally biased region" description="Acidic residues" evidence="1">
    <location>
        <begin position="51"/>
        <end position="71"/>
    </location>
</feature>
<feature type="compositionally biased region" description="Basic and acidic residues" evidence="1">
    <location>
        <begin position="78"/>
        <end position="95"/>
    </location>
</feature>
<protein>
    <submittedName>
        <fullName evidence="2">Uncharacterized protein</fullName>
    </submittedName>
</protein>